<name>A0A9N9HR61_9GLOM</name>
<evidence type="ECO:0000313" key="2">
    <source>
        <dbReference type="EMBL" id="CAG8701288.1"/>
    </source>
</evidence>
<comment type="caution">
    <text evidence="2">The sequence shown here is derived from an EMBL/GenBank/DDBJ whole genome shotgun (WGS) entry which is preliminary data.</text>
</comment>
<sequence length="53" mass="6091">MSNNGNETGEPMRDIEGTTGNEPMDEDEKVSKEFDEFISCEEMKQQECDQQTE</sequence>
<protein>
    <submittedName>
        <fullName evidence="2">6425_t:CDS:1</fullName>
    </submittedName>
</protein>
<evidence type="ECO:0000313" key="3">
    <source>
        <dbReference type="Proteomes" id="UP000789342"/>
    </source>
</evidence>
<feature type="region of interest" description="Disordered" evidence="1">
    <location>
        <begin position="1"/>
        <end position="34"/>
    </location>
</feature>
<dbReference type="Proteomes" id="UP000789342">
    <property type="component" value="Unassembled WGS sequence"/>
</dbReference>
<gene>
    <name evidence="2" type="ORF">AMORRO_LOCUS12149</name>
</gene>
<reference evidence="2" key="1">
    <citation type="submission" date="2021-06" db="EMBL/GenBank/DDBJ databases">
        <authorList>
            <person name="Kallberg Y."/>
            <person name="Tangrot J."/>
            <person name="Rosling A."/>
        </authorList>
    </citation>
    <scope>NUCLEOTIDE SEQUENCE</scope>
    <source>
        <strain evidence="2">CL551</strain>
    </source>
</reference>
<keyword evidence="3" id="KW-1185">Reference proteome</keyword>
<proteinExistence type="predicted"/>
<feature type="non-terminal residue" evidence="2">
    <location>
        <position position="53"/>
    </location>
</feature>
<evidence type="ECO:0000256" key="1">
    <source>
        <dbReference type="SAM" id="MobiDB-lite"/>
    </source>
</evidence>
<dbReference type="EMBL" id="CAJVPV010017080">
    <property type="protein sequence ID" value="CAG8701288.1"/>
    <property type="molecule type" value="Genomic_DNA"/>
</dbReference>
<dbReference type="AlphaFoldDB" id="A0A9N9HR61"/>
<organism evidence="2 3">
    <name type="scientific">Acaulospora morrowiae</name>
    <dbReference type="NCBI Taxonomy" id="94023"/>
    <lineage>
        <taxon>Eukaryota</taxon>
        <taxon>Fungi</taxon>
        <taxon>Fungi incertae sedis</taxon>
        <taxon>Mucoromycota</taxon>
        <taxon>Glomeromycotina</taxon>
        <taxon>Glomeromycetes</taxon>
        <taxon>Diversisporales</taxon>
        <taxon>Acaulosporaceae</taxon>
        <taxon>Acaulospora</taxon>
    </lineage>
</organism>
<accession>A0A9N9HR61</accession>